<organism evidence="2 3">
    <name type="scientific">Xenorhabdus bovienii str. feltiae Moldova</name>
    <dbReference type="NCBI Taxonomy" id="1398200"/>
    <lineage>
        <taxon>Bacteria</taxon>
        <taxon>Pseudomonadati</taxon>
        <taxon>Pseudomonadota</taxon>
        <taxon>Gammaproteobacteria</taxon>
        <taxon>Enterobacterales</taxon>
        <taxon>Morganellaceae</taxon>
        <taxon>Xenorhabdus</taxon>
    </lineage>
</organism>
<dbReference type="Proteomes" id="UP000028487">
    <property type="component" value="Unassembled WGS sequence"/>
</dbReference>
<dbReference type="EMBL" id="CBSV010000119">
    <property type="protein sequence ID" value="CDH01270.1"/>
    <property type="molecule type" value="Genomic_DNA"/>
</dbReference>
<sequence>MLTIREATIRDAVLLSQLIEESYRFHFSHLWHNKAELEEYVAEERSPERISGSLRTPNHKWFIAETDHPIGFGKIAFHEPIPDSDLTGVYLHKLHLMPHQTGQKYGEQVFDHIVKLGQEQGLQWLWLEVLEQNTLAIKFYERKGMRWYKNIIFSSPKQKSTLHIMTKPI</sequence>
<dbReference type="PROSITE" id="PS51186">
    <property type="entry name" value="GNAT"/>
    <property type="match status" value="1"/>
</dbReference>
<accession>A0A077NQZ3</accession>
<dbReference type="HOGENOM" id="CLU_013985_18_0_6"/>
<reference evidence="2" key="1">
    <citation type="submission" date="2013-07" db="EMBL/GenBank/DDBJ databases">
        <title>Sub-species coevolution in mutualistic symbiosis.</title>
        <authorList>
            <person name="Murfin K."/>
            <person name="Klassen J."/>
            <person name="Lee M."/>
            <person name="Forst S."/>
            <person name="Stock P."/>
            <person name="Goodrich-Blair H."/>
        </authorList>
    </citation>
    <scope>NUCLEOTIDE SEQUENCE [LARGE SCALE GENOMIC DNA]</scope>
    <source>
        <strain evidence="2">Feltiae Moldova</strain>
    </source>
</reference>
<evidence type="ECO:0000259" key="1">
    <source>
        <dbReference type="PROSITE" id="PS51186"/>
    </source>
</evidence>
<proteinExistence type="predicted"/>
<protein>
    <submittedName>
        <fullName evidence="2">Putative Acetyltransferase, GNAT family</fullName>
    </submittedName>
</protein>
<gene>
    <name evidence="2" type="ORF">XBFM1_2050038</name>
</gene>
<keyword evidence="2" id="KW-0808">Transferase</keyword>
<feature type="domain" description="N-acetyltransferase" evidence="1">
    <location>
        <begin position="2"/>
        <end position="168"/>
    </location>
</feature>
<evidence type="ECO:0000313" key="3">
    <source>
        <dbReference type="Proteomes" id="UP000028487"/>
    </source>
</evidence>
<dbReference type="AlphaFoldDB" id="A0A077NQZ3"/>
<evidence type="ECO:0000313" key="2">
    <source>
        <dbReference type="EMBL" id="CDH01270.1"/>
    </source>
</evidence>
<dbReference type="GO" id="GO:0016747">
    <property type="term" value="F:acyltransferase activity, transferring groups other than amino-acyl groups"/>
    <property type="evidence" value="ECO:0007669"/>
    <property type="project" value="InterPro"/>
</dbReference>
<name>A0A077NQZ3_XENBV</name>
<dbReference type="RefSeq" id="WP_038223975.1">
    <property type="nucleotide sequence ID" value="NZ_CAWLWD010000174.1"/>
</dbReference>
<dbReference type="InterPro" id="IPR016181">
    <property type="entry name" value="Acyl_CoA_acyltransferase"/>
</dbReference>
<dbReference type="Gene3D" id="3.40.630.30">
    <property type="match status" value="1"/>
</dbReference>
<dbReference type="SUPFAM" id="SSF55729">
    <property type="entry name" value="Acyl-CoA N-acyltransferases (Nat)"/>
    <property type="match status" value="1"/>
</dbReference>
<dbReference type="Pfam" id="PF00583">
    <property type="entry name" value="Acetyltransf_1"/>
    <property type="match status" value="1"/>
</dbReference>
<dbReference type="InterPro" id="IPR000182">
    <property type="entry name" value="GNAT_dom"/>
</dbReference>
<dbReference type="CDD" id="cd04301">
    <property type="entry name" value="NAT_SF"/>
    <property type="match status" value="1"/>
</dbReference>
<comment type="caution">
    <text evidence="2">The sequence shown here is derived from an EMBL/GenBank/DDBJ whole genome shotgun (WGS) entry which is preliminary data.</text>
</comment>